<dbReference type="RefSeq" id="XP_041227278.1">
    <property type="nucleotide sequence ID" value="XM_041376854.1"/>
</dbReference>
<evidence type="ECO:0000256" key="1">
    <source>
        <dbReference type="SAM" id="MobiDB-lite"/>
    </source>
</evidence>
<feature type="compositionally biased region" description="Low complexity" evidence="1">
    <location>
        <begin position="215"/>
        <end position="226"/>
    </location>
</feature>
<protein>
    <submittedName>
        <fullName evidence="2">Uncharacterized protein</fullName>
    </submittedName>
</protein>
<dbReference type="AlphaFoldDB" id="A0AAD4E8J3"/>
<sequence>MVFLYDADNSAPFFDSILFREDAFFTFSFVLRNCPEATAVLPFVGYVPVGSLMTLYPLYSTQAGVAILGSLAILSAYLQTPLVHCAVYEQRSDMEVPIYALEPQSRTFNLPYVGQKIGHDGNHYNLFTCDSDGTAVHLALHPAGYEPIPHAVGFPALNFTSFPPALDLTFGLTQPFIPLNMAMVDPRSILESCVRSPTVNRLRYDPILVASRAHSSTADSSESGSSTYPARGGDTDANISKNLTGSTGTKRRTTQKTDKPTLSYIMTRYPNWRKALAYLRAMLGSVFGFMTNRAGFDLKHLFGITLHDKILSIVSKLMPPQSNCLPFTVNGLVKFLRHQVSKESVYHVVFRQNTTPGYRICLADLDPTAFREAAHPPVATLALVVTTCYDVFLDTFDEEFKDTHVFMSPSEMHKHVCETLPMLFEQSDDPDYTSFMAAMSALCTIKKGDVQRVSRPKRPTKRKAVA</sequence>
<feature type="region of interest" description="Disordered" evidence="1">
    <location>
        <begin position="215"/>
        <end position="259"/>
    </location>
</feature>
<dbReference type="Proteomes" id="UP001195769">
    <property type="component" value="Unassembled WGS sequence"/>
</dbReference>
<evidence type="ECO:0000313" key="2">
    <source>
        <dbReference type="EMBL" id="KAG1901703.1"/>
    </source>
</evidence>
<name>A0AAD4E8J3_9AGAM</name>
<organism evidence="2 3">
    <name type="scientific">Suillus fuscotomentosus</name>
    <dbReference type="NCBI Taxonomy" id="1912939"/>
    <lineage>
        <taxon>Eukaryota</taxon>
        <taxon>Fungi</taxon>
        <taxon>Dikarya</taxon>
        <taxon>Basidiomycota</taxon>
        <taxon>Agaricomycotina</taxon>
        <taxon>Agaricomycetes</taxon>
        <taxon>Agaricomycetidae</taxon>
        <taxon>Boletales</taxon>
        <taxon>Suillineae</taxon>
        <taxon>Suillaceae</taxon>
        <taxon>Suillus</taxon>
    </lineage>
</organism>
<dbReference type="GeneID" id="64671152"/>
<reference evidence="2" key="1">
    <citation type="journal article" date="2020" name="New Phytol.">
        <title>Comparative genomics reveals dynamic genome evolution in host specialist ectomycorrhizal fungi.</title>
        <authorList>
            <person name="Lofgren L.A."/>
            <person name="Nguyen N.H."/>
            <person name="Vilgalys R."/>
            <person name="Ruytinx J."/>
            <person name="Liao H.L."/>
            <person name="Branco S."/>
            <person name="Kuo A."/>
            <person name="LaButti K."/>
            <person name="Lipzen A."/>
            <person name="Andreopoulos W."/>
            <person name="Pangilinan J."/>
            <person name="Riley R."/>
            <person name="Hundley H."/>
            <person name="Na H."/>
            <person name="Barry K."/>
            <person name="Grigoriev I.V."/>
            <person name="Stajich J.E."/>
            <person name="Kennedy P.G."/>
        </authorList>
    </citation>
    <scope>NUCLEOTIDE SEQUENCE</scope>
    <source>
        <strain evidence="2">FC203</strain>
    </source>
</reference>
<proteinExistence type="predicted"/>
<feature type="compositionally biased region" description="Polar residues" evidence="1">
    <location>
        <begin position="237"/>
        <end position="248"/>
    </location>
</feature>
<evidence type="ECO:0000313" key="3">
    <source>
        <dbReference type="Proteomes" id="UP001195769"/>
    </source>
</evidence>
<gene>
    <name evidence="2" type="ORF">F5891DRAFT_979211</name>
</gene>
<accession>A0AAD4E8J3</accession>
<comment type="caution">
    <text evidence="2">The sequence shown here is derived from an EMBL/GenBank/DDBJ whole genome shotgun (WGS) entry which is preliminary data.</text>
</comment>
<dbReference type="EMBL" id="JABBWK010000020">
    <property type="protein sequence ID" value="KAG1901703.1"/>
    <property type="molecule type" value="Genomic_DNA"/>
</dbReference>
<keyword evidence="3" id="KW-1185">Reference proteome</keyword>